<reference evidence="5" key="2">
    <citation type="journal article" date="2022" name="Microbiol. Resour. Announc.">
        <title>Metagenome Sequencing to Explore Phylogenomics of Terrestrial Cyanobacteria.</title>
        <authorList>
            <person name="Ward R.D."/>
            <person name="Stajich J.E."/>
            <person name="Johansen J.R."/>
            <person name="Huntemann M."/>
            <person name="Clum A."/>
            <person name="Foster B."/>
            <person name="Foster B."/>
            <person name="Roux S."/>
            <person name="Palaniappan K."/>
            <person name="Varghese N."/>
            <person name="Mukherjee S."/>
            <person name="Reddy T.B.K."/>
            <person name="Daum C."/>
            <person name="Copeland A."/>
            <person name="Chen I.A."/>
            <person name="Ivanova N.N."/>
            <person name="Kyrpides N.C."/>
            <person name="Shapiro N."/>
            <person name="Eloe-Fadrosh E.A."/>
            <person name="Pietrasiak N."/>
        </authorList>
    </citation>
    <scope>NUCLEOTIDE SEQUENCE</scope>
    <source>
        <strain evidence="5">CPER-KK1</strain>
    </source>
</reference>
<evidence type="ECO:0000259" key="4">
    <source>
        <dbReference type="SMART" id="SM00195"/>
    </source>
</evidence>
<accession>A0A951PJ06</accession>
<gene>
    <name evidence="5" type="ORF">KME25_03420</name>
</gene>
<dbReference type="InterPro" id="IPR029021">
    <property type="entry name" value="Prot-tyrosine_phosphatase-like"/>
</dbReference>
<evidence type="ECO:0000256" key="1">
    <source>
        <dbReference type="ARBA" id="ARBA00008601"/>
    </source>
</evidence>
<dbReference type="AlphaFoldDB" id="A0A951PJ06"/>
<dbReference type="Pfam" id="PF00782">
    <property type="entry name" value="DSPc"/>
    <property type="match status" value="1"/>
</dbReference>
<evidence type="ECO:0000313" key="5">
    <source>
        <dbReference type="EMBL" id="MBW4543488.1"/>
    </source>
</evidence>
<dbReference type="PANTHER" id="PTHR45961">
    <property type="entry name" value="IP21249P"/>
    <property type="match status" value="1"/>
</dbReference>
<comment type="similarity">
    <text evidence="1">Belongs to the protein-tyrosine phosphatase family. Non-receptor class dual specificity subfamily.</text>
</comment>
<dbReference type="Proteomes" id="UP000753908">
    <property type="component" value="Unassembled WGS sequence"/>
</dbReference>
<dbReference type="InterPro" id="IPR020422">
    <property type="entry name" value="TYR_PHOSPHATASE_DUAL_dom"/>
</dbReference>
<keyword evidence="3" id="KW-0904">Protein phosphatase</keyword>
<evidence type="ECO:0000313" key="6">
    <source>
        <dbReference type="Proteomes" id="UP000753908"/>
    </source>
</evidence>
<comment type="caution">
    <text evidence="5">The sequence shown here is derived from an EMBL/GenBank/DDBJ whole genome shotgun (WGS) entry which is preliminary data.</text>
</comment>
<name>A0A951PJ06_9CYAN</name>
<dbReference type="Gene3D" id="3.90.190.10">
    <property type="entry name" value="Protein tyrosine phosphatase superfamily"/>
    <property type="match status" value="1"/>
</dbReference>
<evidence type="ECO:0000256" key="3">
    <source>
        <dbReference type="ARBA" id="ARBA00022912"/>
    </source>
</evidence>
<dbReference type="InterPro" id="IPR000340">
    <property type="entry name" value="Dual-sp_phosphatase_cat-dom"/>
</dbReference>
<proteinExistence type="inferred from homology"/>
<protein>
    <submittedName>
        <fullName evidence="5">Dual specificity protein phosphatase family protein</fullName>
    </submittedName>
</protein>
<organism evidence="5 6">
    <name type="scientific">Symplocastrum torsivum CPER-KK1</name>
    <dbReference type="NCBI Taxonomy" id="450513"/>
    <lineage>
        <taxon>Bacteria</taxon>
        <taxon>Bacillati</taxon>
        <taxon>Cyanobacteriota</taxon>
        <taxon>Cyanophyceae</taxon>
        <taxon>Oscillatoriophycideae</taxon>
        <taxon>Oscillatoriales</taxon>
        <taxon>Microcoleaceae</taxon>
        <taxon>Symplocastrum</taxon>
    </lineage>
</organism>
<sequence>MHTIRPWLYVGKFRETQDEELLRQQEIGGILQLADHVNSPNIPSLYISVEDGVALPFNLLKRGIEFVRLEKAQNRNVLIACGAGISRSVAFAIASLKEEEHLALFDAFQQVLAKHPQARPHLALWQSLCEYYDENLPYKDILKLILQHKTMY</sequence>
<dbReference type="CDD" id="cd14498">
    <property type="entry name" value="DSP"/>
    <property type="match status" value="1"/>
</dbReference>
<dbReference type="InterPro" id="IPR052103">
    <property type="entry name" value="Dual_spec_Phospatases"/>
</dbReference>
<dbReference type="EMBL" id="JAHHIF010000003">
    <property type="protein sequence ID" value="MBW4543488.1"/>
    <property type="molecule type" value="Genomic_DNA"/>
</dbReference>
<dbReference type="GO" id="GO:0004721">
    <property type="term" value="F:phosphoprotein phosphatase activity"/>
    <property type="evidence" value="ECO:0007669"/>
    <property type="project" value="UniProtKB-KW"/>
</dbReference>
<evidence type="ECO:0000256" key="2">
    <source>
        <dbReference type="ARBA" id="ARBA00022801"/>
    </source>
</evidence>
<dbReference type="SUPFAM" id="SSF52799">
    <property type="entry name" value="(Phosphotyrosine protein) phosphatases II"/>
    <property type="match status" value="1"/>
</dbReference>
<keyword evidence="2" id="KW-0378">Hydrolase</keyword>
<feature type="domain" description="Tyrosine-protein phosphatase" evidence="4">
    <location>
        <begin position="1"/>
        <end position="134"/>
    </location>
</feature>
<dbReference type="SMART" id="SM00195">
    <property type="entry name" value="DSPc"/>
    <property type="match status" value="1"/>
</dbReference>
<dbReference type="PANTHER" id="PTHR45961:SF6">
    <property type="entry name" value="IP21249P"/>
    <property type="match status" value="1"/>
</dbReference>
<reference evidence="5" key="1">
    <citation type="submission" date="2021-05" db="EMBL/GenBank/DDBJ databases">
        <authorList>
            <person name="Pietrasiak N."/>
            <person name="Ward R."/>
            <person name="Stajich J.E."/>
            <person name="Kurbessoian T."/>
        </authorList>
    </citation>
    <scope>NUCLEOTIDE SEQUENCE</scope>
    <source>
        <strain evidence="5">CPER-KK1</strain>
    </source>
</reference>